<organism evidence="3 4">
    <name type="scientific">Variovorax ginsengisoli</name>
    <dbReference type="NCBI Taxonomy" id="363844"/>
    <lineage>
        <taxon>Bacteria</taxon>
        <taxon>Pseudomonadati</taxon>
        <taxon>Pseudomonadota</taxon>
        <taxon>Betaproteobacteria</taxon>
        <taxon>Burkholderiales</taxon>
        <taxon>Comamonadaceae</taxon>
        <taxon>Variovorax</taxon>
    </lineage>
</organism>
<dbReference type="InterPro" id="IPR011652">
    <property type="entry name" value="MORN_2"/>
</dbReference>
<evidence type="ECO:0000313" key="3">
    <source>
        <dbReference type="EMBL" id="MDO1532171.1"/>
    </source>
</evidence>
<dbReference type="Pfam" id="PF07661">
    <property type="entry name" value="MORN_2"/>
    <property type="match status" value="1"/>
</dbReference>
<feature type="compositionally biased region" description="Polar residues" evidence="1">
    <location>
        <begin position="270"/>
        <end position="290"/>
    </location>
</feature>
<evidence type="ECO:0000256" key="2">
    <source>
        <dbReference type="SAM" id="SignalP"/>
    </source>
</evidence>
<dbReference type="EMBL" id="JAUKVY010000004">
    <property type="protein sequence ID" value="MDO1532171.1"/>
    <property type="molecule type" value="Genomic_DNA"/>
</dbReference>
<accession>A0ABT8RZU1</accession>
<feature type="signal peptide" evidence="2">
    <location>
        <begin position="1"/>
        <end position="21"/>
    </location>
</feature>
<name>A0ABT8RZU1_9BURK</name>
<evidence type="ECO:0000256" key="1">
    <source>
        <dbReference type="SAM" id="MobiDB-lite"/>
    </source>
</evidence>
<sequence>MRLRIGGAAAALLFAATAAHAVQDCELNGQAVNPANAATTAGKTGVMRCKDRDSGQLVREQQVQSGTFMGLVRFYEDGKLAKEHGLNARGNIEGRAREFSPSGQVLRDATYEDGHEMGLVRIFYPDGSLRRVTFFADAAGERASVEFTERGQLSALRCGDKPVLAPAADDAQLCGFVGGASRVELFDARGVLRSRLSYVAGKRVRSEELYDNGKPAAQDEMMGNQRIERRFSSEGVKRREAVSLLGERGAVRQREQEYSERGTLVREQRWNSTGSPLSDESFYQNGQPRSKSVYGVDGNPRLIEVTEYHDNGQRAAIGRYLANDRLRQLPTGTHQRFSDSGLLIAESVYDDKGRVTRERSWDANGKLERDDEVFEDGSRRVKP</sequence>
<gene>
    <name evidence="3" type="ORF">Q2T77_07715</name>
</gene>
<dbReference type="Gene3D" id="3.90.930.1">
    <property type="match status" value="2"/>
</dbReference>
<dbReference type="SUPFAM" id="SSF82185">
    <property type="entry name" value="Histone H3 K4-specific methyltransferase SET7/9 N-terminal domain"/>
    <property type="match status" value="1"/>
</dbReference>
<dbReference type="Proteomes" id="UP001169027">
    <property type="component" value="Unassembled WGS sequence"/>
</dbReference>
<feature type="chain" id="PRO_5045723406" description="MORN repeat variant" evidence="2">
    <location>
        <begin position="22"/>
        <end position="383"/>
    </location>
</feature>
<protein>
    <recommendedName>
        <fullName evidence="5">MORN repeat variant</fullName>
    </recommendedName>
</protein>
<feature type="region of interest" description="Disordered" evidence="1">
    <location>
        <begin position="269"/>
        <end position="291"/>
    </location>
</feature>
<evidence type="ECO:0008006" key="5">
    <source>
        <dbReference type="Google" id="ProtNLM"/>
    </source>
</evidence>
<reference evidence="3" key="1">
    <citation type="submission" date="2023-06" db="EMBL/GenBank/DDBJ databases">
        <authorList>
            <person name="Jiang Y."/>
            <person name="Liu Q."/>
        </authorList>
    </citation>
    <scope>NUCLEOTIDE SEQUENCE</scope>
    <source>
        <strain evidence="3">CGMCC 1.12090</strain>
    </source>
</reference>
<keyword evidence="4" id="KW-1185">Reference proteome</keyword>
<keyword evidence="2" id="KW-0732">Signal</keyword>
<proteinExistence type="predicted"/>
<evidence type="ECO:0000313" key="4">
    <source>
        <dbReference type="Proteomes" id="UP001169027"/>
    </source>
</evidence>
<comment type="caution">
    <text evidence="3">The sequence shown here is derived from an EMBL/GenBank/DDBJ whole genome shotgun (WGS) entry which is preliminary data.</text>
</comment>